<accession>A0A7S2TRC9</accession>
<reference evidence="2" key="1">
    <citation type="submission" date="2021-01" db="EMBL/GenBank/DDBJ databases">
        <authorList>
            <person name="Corre E."/>
            <person name="Pelletier E."/>
            <person name="Niang G."/>
            <person name="Scheremetjew M."/>
            <person name="Finn R."/>
            <person name="Kale V."/>
            <person name="Holt S."/>
            <person name="Cochrane G."/>
            <person name="Meng A."/>
            <person name="Brown T."/>
            <person name="Cohen L."/>
        </authorList>
    </citation>
    <scope>NUCLEOTIDE SEQUENCE</scope>
    <source>
        <strain evidence="2">CCMP622</strain>
    </source>
</reference>
<protein>
    <submittedName>
        <fullName evidence="2">Uncharacterized protein</fullName>
    </submittedName>
</protein>
<gene>
    <name evidence="2" type="ORF">LSP00402_LOCUS9466</name>
</gene>
<evidence type="ECO:0000256" key="1">
    <source>
        <dbReference type="SAM" id="MobiDB-lite"/>
    </source>
</evidence>
<proteinExistence type="predicted"/>
<feature type="region of interest" description="Disordered" evidence="1">
    <location>
        <begin position="69"/>
        <end position="88"/>
    </location>
</feature>
<evidence type="ECO:0000313" key="2">
    <source>
        <dbReference type="EMBL" id="CAD9763060.1"/>
    </source>
</evidence>
<sequence length="124" mass="13625">MWSLHVQTRTKTQQQHRVRVDGVLIDESSTTTPDGIHASLCSAPGVHSQKDAACRRILAVDEGRALRITNQAPAHGNEDEDVDEQGDDDKVVGSELLLHVHADRLSKPPRWSASCAEKEPAESR</sequence>
<dbReference type="AlphaFoldDB" id="A0A7S2TRC9"/>
<dbReference type="EMBL" id="HBHP01015263">
    <property type="protein sequence ID" value="CAD9763060.1"/>
    <property type="molecule type" value="Transcribed_RNA"/>
</dbReference>
<name>A0A7S2TRC9_9EUKA</name>
<feature type="compositionally biased region" description="Acidic residues" evidence="1">
    <location>
        <begin position="78"/>
        <end position="87"/>
    </location>
</feature>
<organism evidence="2">
    <name type="scientific">Lotharella oceanica</name>
    <dbReference type="NCBI Taxonomy" id="641309"/>
    <lineage>
        <taxon>Eukaryota</taxon>
        <taxon>Sar</taxon>
        <taxon>Rhizaria</taxon>
        <taxon>Cercozoa</taxon>
        <taxon>Chlorarachniophyceae</taxon>
        <taxon>Lotharella</taxon>
    </lineage>
</organism>